<dbReference type="Proteomes" id="UP000196086">
    <property type="component" value="Unassembled WGS sequence"/>
</dbReference>
<dbReference type="AlphaFoldDB" id="A0A1Z5YTE3"/>
<comment type="caution">
    <text evidence="1">The sequence shown here is derived from an EMBL/GenBank/DDBJ whole genome shotgun (WGS) entry which is preliminary data.</text>
</comment>
<dbReference type="Pfam" id="PF06252">
    <property type="entry name" value="GemA"/>
    <property type="match status" value="1"/>
</dbReference>
<sequence>MGLEDADYRALLQRVTKRTSSSQCSVGQLHDVLAEMKRLGFRGKSPSGKLHVRKVYAIWGDMAPLLRTGGTREALRAYVQRMTGVSAPEFLDEPSARKVIEGLKAWKMRLERGAS</sequence>
<reference evidence="1 2" key="1">
    <citation type="submission" date="2014-06" db="EMBL/GenBank/DDBJ databases">
        <authorList>
            <person name="Ju J."/>
            <person name="Zhang J."/>
        </authorList>
    </citation>
    <scope>NUCLEOTIDE SEQUENCE [LARGE SCALE GENOMIC DNA]</scope>
    <source>
        <strain evidence="1 2">DsW_47</strain>
    </source>
</reference>
<dbReference type="EMBL" id="JOMQ01000044">
    <property type="protein sequence ID" value="OUJ01543.1"/>
    <property type="molecule type" value="Genomic_DNA"/>
</dbReference>
<evidence type="ECO:0008006" key="3">
    <source>
        <dbReference type="Google" id="ProtNLM"/>
    </source>
</evidence>
<dbReference type="InterPro" id="IPR009363">
    <property type="entry name" value="Phage_Mu_Gp16"/>
</dbReference>
<proteinExistence type="predicted"/>
<organism evidence="1 2">
    <name type="scientific">Acetobacter cibinongensis</name>
    <dbReference type="NCBI Taxonomy" id="146475"/>
    <lineage>
        <taxon>Bacteria</taxon>
        <taxon>Pseudomonadati</taxon>
        <taxon>Pseudomonadota</taxon>
        <taxon>Alphaproteobacteria</taxon>
        <taxon>Acetobacterales</taxon>
        <taxon>Acetobacteraceae</taxon>
        <taxon>Acetobacter</taxon>
    </lineage>
</organism>
<accession>A0A1Z5YTE3</accession>
<evidence type="ECO:0000313" key="1">
    <source>
        <dbReference type="EMBL" id="OUJ01543.1"/>
    </source>
</evidence>
<protein>
    <recommendedName>
        <fullName evidence="3">Mu-like prophage protein gp16</fullName>
    </recommendedName>
</protein>
<gene>
    <name evidence="1" type="ORF">HK14_08895</name>
</gene>
<evidence type="ECO:0000313" key="2">
    <source>
        <dbReference type="Proteomes" id="UP000196086"/>
    </source>
</evidence>
<dbReference type="OrthoDB" id="7353918at2"/>
<name>A0A1Z5YTE3_9PROT</name>